<dbReference type="STRING" id="218851.A0A2G5F018"/>
<protein>
    <recommendedName>
        <fullName evidence="3">HMA domain-containing protein</fullName>
    </recommendedName>
</protein>
<gene>
    <name evidence="4" type="ORF">AQUCO_00300637v1</name>
</gene>
<feature type="region of interest" description="Disordered" evidence="2">
    <location>
        <begin position="73"/>
        <end position="152"/>
    </location>
</feature>
<keyword evidence="1" id="KW-0479">Metal-binding</keyword>
<dbReference type="PANTHER" id="PTHR22814">
    <property type="entry name" value="COPPER TRANSPORT PROTEIN ATOX1-RELATED"/>
    <property type="match status" value="1"/>
</dbReference>
<dbReference type="GO" id="GO:0046872">
    <property type="term" value="F:metal ion binding"/>
    <property type="evidence" value="ECO:0007669"/>
    <property type="project" value="UniProtKB-KW"/>
</dbReference>
<dbReference type="Gene3D" id="3.30.70.100">
    <property type="match status" value="1"/>
</dbReference>
<evidence type="ECO:0000313" key="5">
    <source>
        <dbReference type="Proteomes" id="UP000230069"/>
    </source>
</evidence>
<dbReference type="InParanoid" id="A0A2G5F018"/>
<sequence length="266" mass="29595">MVPELEKPRVTEILVRMDCNGCVQKIKKALHGISGIYDLYIDFPQQKLTVVGWADPEKIVRAIKKTRKIATICSHINPNDPPPEPTPEGAPPAPEAANPPTETPPAEATPPAEPPKDPPPPPPENPPPEAAPTPAAPDNSANQPPHPSGPKDVEEIHVIHHHQNDFSYGHNGQWNNHPTGRGYWSNYSNGHAYQPEPHAYVSHNYNTYKPSPYITEYEYNRSPPQQSHYSRMEHYSENYHNRGNGGDGNNITSMFSDENPNACRII</sequence>
<dbReference type="PANTHER" id="PTHR22814:SF320">
    <property type="entry name" value="OS01G0309800 PROTEIN"/>
    <property type="match status" value="1"/>
</dbReference>
<dbReference type="Pfam" id="PF00403">
    <property type="entry name" value="HMA"/>
    <property type="match status" value="1"/>
</dbReference>
<evidence type="ECO:0000256" key="2">
    <source>
        <dbReference type="SAM" id="MobiDB-lite"/>
    </source>
</evidence>
<reference evidence="4 5" key="1">
    <citation type="submission" date="2017-09" db="EMBL/GenBank/DDBJ databases">
        <title>WGS assembly of Aquilegia coerulea Goldsmith.</title>
        <authorList>
            <person name="Hodges S."/>
            <person name="Kramer E."/>
            <person name="Nordborg M."/>
            <person name="Tomkins J."/>
            <person name="Borevitz J."/>
            <person name="Derieg N."/>
            <person name="Yan J."/>
            <person name="Mihaltcheva S."/>
            <person name="Hayes R.D."/>
            <person name="Rokhsar D."/>
        </authorList>
    </citation>
    <scope>NUCLEOTIDE SEQUENCE [LARGE SCALE GENOMIC DNA]</scope>
    <source>
        <strain evidence="5">cv. Goldsmith</strain>
    </source>
</reference>
<dbReference type="OrthoDB" id="1919822at2759"/>
<evidence type="ECO:0000256" key="1">
    <source>
        <dbReference type="ARBA" id="ARBA00022723"/>
    </source>
</evidence>
<dbReference type="PROSITE" id="PS50846">
    <property type="entry name" value="HMA_2"/>
    <property type="match status" value="1"/>
</dbReference>
<evidence type="ECO:0000313" key="4">
    <source>
        <dbReference type="EMBL" id="PIA61237.1"/>
    </source>
</evidence>
<accession>A0A2G5F018</accession>
<dbReference type="InterPro" id="IPR017969">
    <property type="entry name" value="Heavy-metal-associated_CS"/>
</dbReference>
<dbReference type="InterPro" id="IPR006121">
    <property type="entry name" value="HMA_dom"/>
</dbReference>
<organism evidence="4 5">
    <name type="scientific">Aquilegia coerulea</name>
    <name type="common">Rocky mountain columbine</name>
    <dbReference type="NCBI Taxonomy" id="218851"/>
    <lineage>
        <taxon>Eukaryota</taxon>
        <taxon>Viridiplantae</taxon>
        <taxon>Streptophyta</taxon>
        <taxon>Embryophyta</taxon>
        <taxon>Tracheophyta</taxon>
        <taxon>Spermatophyta</taxon>
        <taxon>Magnoliopsida</taxon>
        <taxon>Ranunculales</taxon>
        <taxon>Ranunculaceae</taxon>
        <taxon>Thalictroideae</taxon>
        <taxon>Aquilegia</taxon>
    </lineage>
</organism>
<keyword evidence="5" id="KW-1185">Reference proteome</keyword>
<feature type="compositionally biased region" description="Pro residues" evidence="2">
    <location>
        <begin position="101"/>
        <end position="135"/>
    </location>
</feature>
<evidence type="ECO:0000259" key="3">
    <source>
        <dbReference type="PROSITE" id="PS50846"/>
    </source>
</evidence>
<dbReference type="Proteomes" id="UP000230069">
    <property type="component" value="Unassembled WGS sequence"/>
</dbReference>
<dbReference type="SUPFAM" id="SSF55008">
    <property type="entry name" value="HMA, heavy metal-associated domain"/>
    <property type="match status" value="1"/>
</dbReference>
<name>A0A2G5F018_AQUCA</name>
<feature type="domain" description="HMA" evidence="3">
    <location>
        <begin position="8"/>
        <end position="71"/>
    </location>
</feature>
<dbReference type="PROSITE" id="PS01047">
    <property type="entry name" value="HMA_1"/>
    <property type="match status" value="1"/>
</dbReference>
<feature type="compositionally biased region" description="Pro residues" evidence="2">
    <location>
        <begin position="79"/>
        <end position="94"/>
    </location>
</feature>
<proteinExistence type="predicted"/>
<dbReference type="AlphaFoldDB" id="A0A2G5F018"/>
<dbReference type="InterPro" id="IPR036163">
    <property type="entry name" value="HMA_dom_sf"/>
</dbReference>
<dbReference type="EMBL" id="KZ305020">
    <property type="protein sequence ID" value="PIA61237.1"/>
    <property type="molecule type" value="Genomic_DNA"/>
</dbReference>
<dbReference type="CDD" id="cd00371">
    <property type="entry name" value="HMA"/>
    <property type="match status" value="1"/>
</dbReference>